<evidence type="ECO:0000256" key="1">
    <source>
        <dbReference type="SAM" id="MobiDB-lite"/>
    </source>
</evidence>
<keyword evidence="3" id="KW-1185">Reference proteome</keyword>
<dbReference type="PATRIC" id="fig|159743.3.peg.5706"/>
<dbReference type="AlphaFoldDB" id="A0A0D7WV72"/>
<feature type="compositionally biased region" description="Basic and acidic residues" evidence="1">
    <location>
        <begin position="168"/>
        <end position="194"/>
    </location>
</feature>
<comment type="caution">
    <text evidence="2">The sequence shown here is derived from an EMBL/GenBank/DDBJ whole genome shotgun (WGS) entry which is preliminary data.</text>
</comment>
<gene>
    <name evidence="2" type="ORF">QD47_25725</name>
</gene>
<protein>
    <submittedName>
        <fullName evidence="2">Uncharacterized protein</fullName>
    </submittedName>
</protein>
<evidence type="ECO:0000313" key="3">
    <source>
        <dbReference type="Proteomes" id="UP000032534"/>
    </source>
</evidence>
<organism evidence="2 3">
    <name type="scientific">Paenibacillus terrae</name>
    <dbReference type="NCBI Taxonomy" id="159743"/>
    <lineage>
        <taxon>Bacteria</taxon>
        <taxon>Bacillati</taxon>
        <taxon>Bacillota</taxon>
        <taxon>Bacilli</taxon>
        <taxon>Bacillales</taxon>
        <taxon>Paenibacillaceae</taxon>
        <taxon>Paenibacillus</taxon>
    </lineage>
</organism>
<dbReference type="Proteomes" id="UP000032534">
    <property type="component" value="Unassembled WGS sequence"/>
</dbReference>
<feature type="region of interest" description="Disordered" evidence="1">
    <location>
        <begin position="165"/>
        <end position="194"/>
    </location>
</feature>
<evidence type="ECO:0000313" key="2">
    <source>
        <dbReference type="EMBL" id="KJD42874.1"/>
    </source>
</evidence>
<sequence>MDSWLKGVGELSTIEEPYWTLGKASEYLKQEKGLNIPVVTLRTWFNALEKYKVHTLSRTEHKRERVLFQLEIDIVIFWHQQKELYGKNLSAEFMAKAVQKQFEGKLNYYDINQQTSNSSELVTIDRFIEKVNDEFDDRIELMKEEMRQYKEELLQEFENRTRLALPDPEVRKQEEAERAKEAAEKAKAEEEREKERQKEAELLIRNYQVDIHITEMRLKNELKREAEEEWAKDPAKIGFILKREDTAKKVQFINDYVDKHLPERMEKKFKE</sequence>
<reference evidence="2 3" key="1">
    <citation type="submission" date="2014-11" db="EMBL/GenBank/DDBJ databases">
        <title>Draft Genome Sequences of Paenibacillus polymyxa NRRL B-30509 and Paenibacillus terrae NRRL B-30644, Strains from a Poultry Environment that Produce Tridecaptin A and Paenicidins.</title>
        <authorList>
            <person name="van Belkum M.J."/>
            <person name="Lohans C.T."/>
            <person name="Vederas J.C."/>
        </authorList>
    </citation>
    <scope>NUCLEOTIDE SEQUENCE [LARGE SCALE GENOMIC DNA]</scope>
    <source>
        <strain evidence="2 3">NRRL B-30644</strain>
    </source>
</reference>
<accession>A0A0D7WV72</accession>
<dbReference type="EMBL" id="JTHP01000079">
    <property type="protein sequence ID" value="KJD42874.1"/>
    <property type="molecule type" value="Genomic_DNA"/>
</dbReference>
<proteinExistence type="predicted"/>
<name>A0A0D7WV72_9BACL</name>